<dbReference type="PANTHER" id="PTHR32089:SF114">
    <property type="entry name" value="METHYL-ACCEPTING CHEMOTAXIS PROTEIN MCPB"/>
    <property type="match status" value="1"/>
</dbReference>
<accession>A0ABW0TIJ1</accession>
<keyword evidence="8" id="KW-1133">Transmembrane helix</keyword>
<comment type="subcellular location">
    <subcellularLocation>
        <location evidence="1">Cell membrane</location>
    </subcellularLocation>
</comment>
<dbReference type="SMART" id="SM00283">
    <property type="entry name" value="MA"/>
    <property type="match status" value="1"/>
</dbReference>
<dbReference type="Gene3D" id="1.10.287.950">
    <property type="entry name" value="Methyl-accepting chemotaxis protein"/>
    <property type="match status" value="1"/>
</dbReference>
<proteinExistence type="inferred from homology"/>
<evidence type="ECO:0000313" key="12">
    <source>
        <dbReference type="Proteomes" id="UP001596109"/>
    </source>
</evidence>
<feature type="domain" description="Methyl-accepting transducer" evidence="9">
    <location>
        <begin position="295"/>
        <end position="531"/>
    </location>
</feature>
<dbReference type="PRINTS" id="PR00260">
    <property type="entry name" value="CHEMTRNSDUCR"/>
</dbReference>
<evidence type="ECO:0000256" key="7">
    <source>
        <dbReference type="SAM" id="MobiDB-lite"/>
    </source>
</evidence>
<evidence type="ECO:0000256" key="5">
    <source>
        <dbReference type="ARBA" id="ARBA00029447"/>
    </source>
</evidence>
<dbReference type="SMART" id="SM00304">
    <property type="entry name" value="HAMP"/>
    <property type="match status" value="1"/>
</dbReference>
<evidence type="ECO:0000256" key="1">
    <source>
        <dbReference type="ARBA" id="ARBA00004236"/>
    </source>
</evidence>
<evidence type="ECO:0000256" key="8">
    <source>
        <dbReference type="SAM" id="Phobius"/>
    </source>
</evidence>
<dbReference type="EMBL" id="JBHSNO010000005">
    <property type="protein sequence ID" value="MFC5588720.1"/>
    <property type="molecule type" value="Genomic_DNA"/>
</dbReference>
<dbReference type="PROSITE" id="PS50111">
    <property type="entry name" value="CHEMOTAXIS_TRANSDUC_2"/>
    <property type="match status" value="1"/>
</dbReference>
<organism evidence="11 12">
    <name type="scientific">Sporosarcina soli</name>
    <dbReference type="NCBI Taxonomy" id="334736"/>
    <lineage>
        <taxon>Bacteria</taxon>
        <taxon>Bacillati</taxon>
        <taxon>Bacillota</taxon>
        <taxon>Bacilli</taxon>
        <taxon>Bacillales</taxon>
        <taxon>Caryophanaceae</taxon>
        <taxon>Sporosarcina</taxon>
    </lineage>
</organism>
<feature type="domain" description="HAMP" evidence="10">
    <location>
        <begin position="223"/>
        <end position="276"/>
    </location>
</feature>
<dbReference type="PANTHER" id="PTHR32089">
    <property type="entry name" value="METHYL-ACCEPTING CHEMOTAXIS PROTEIN MCPB"/>
    <property type="match status" value="1"/>
</dbReference>
<comment type="similarity">
    <text evidence="5">Belongs to the methyl-accepting chemotaxis (MCP) protein family.</text>
</comment>
<keyword evidence="3 8" id="KW-0472">Membrane</keyword>
<evidence type="ECO:0000259" key="9">
    <source>
        <dbReference type="PROSITE" id="PS50111"/>
    </source>
</evidence>
<keyword evidence="2" id="KW-1003">Cell membrane</keyword>
<dbReference type="Pfam" id="PF00015">
    <property type="entry name" value="MCPsignal"/>
    <property type="match status" value="1"/>
</dbReference>
<dbReference type="Gene3D" id="6.10.340.10">
    <property type="match status" value="1"/>
</dbReference>
<dbReference type="PROSITE" id="PS50885">
    <property type="entry name" value="HAMP"/>
    <property type="match status" value="1"/>
</dbReference>
<evidence type="ECO:0000313" key="11">
    <source>
        <dbReference type="EMBL" id="MFC5588720.1"/>
    </source>
</evidence>
<dbReference type="CDD" id="cd06225">
    <property type="entry name" value="HAMP"/>
    <property type="match status" value="1"/>
</dbReference>
<evidence type="ECO:0000256" key="4">
    <source>
        <dbReference type="ARBA" id="ARBA00023224"/>
    </source>
</evidence>
<dbReference type="InterPro" id="IPR004090">
    <property type="entry name" value="Chemotax_Me-accpt_rcpt"/>
</dbReference>
<keyword evidence="4 6" id="KW-0807">Transducer</keyword>
<evidence type="ECO:0000256" key="6">
    <source>
        <dbReference type="PROSITE-ProRule" id="PRU00284"/>
    </source>
</evidence>
<dbReference type="InterPro" id="IPR004089">
    <property type="entry name" value="MCPsignal_dom"/>
</dbReference>
<dbReference type="CDD" id="cd11386">
    <property type="entry name" value="MCP_signal"/>
    <property type="match status" value="1"/>
</dbReference>
<sequence>MKRIKVRNMSLSMKLTAVLISILLVFGLVTTGISYYIVKNSNLTDMDRSLYDQGLILSQTINLDTLHSAIEWPSADNADAIRLTKEMDAINDESDIITNLFIITTDGENINAPVLSSSILDFGAVYNQDMIEMGLSPDFLARIQEVFETKKATATEIYSDEYGSYKTGLTPILAEDGSMLAAYAIDYDVSMVTAKAMSESLWTIFVTLLFLIGSSIAVYSLLKRKLTPIQQLSELSKKVADGNLELEPLPVKFNDEIGVLTANFNRMIESLRTVIQSATAVSERVSNSAQVLSSNMIDATDSYNSVTASMQEVASGSELQVQKAQQTSATIEEMSIGIQRIAMTSNQITESSITASEEAEKGNDSTNKSVSQMNTISKAVNDSATSVKLLGEHSNKIEEIVGIITGIASQTNLLALNAAIEAARAGEAGKGFAVVADEVRKLAEQSEASAREISTLISHIQRDTNESVKMMTHAVEEVDHGLLMINESEKSFSHILTSIQQVSGQIQELSATIEEMAAGTEEVTASVQNMEEFSIHSRDNTKTVAEVSASQLQAVQQVSEEAQVLTELSDDLLKVVHTFIVKQ</sequence>
<reference evidence="12" key="1">
    <citation type="journal article" date="2019" name="Int. J. Syst. Evol. Microbiol.">
        <title>The Global Catalogue of Microorganisms (GCM) 10K type strain sequencing project: providing services to taxonomists for standard genome sequencing and annotation.</title>
        <authorList>
            <consortium name="The Broad Institute Genomics Platform"/>
            <consortium name="The Broad Institute Genome Sequencing Center for Infectious Disease"/>
            <person name="Wu L."/>
            <person name="Ma J."/>
        </authorList>
    </citation>
    <scope>NUCLEOTIDE SEQUENCE [LARGE SCALE GENOMIC DNA]</scope>
    <source>
        <strain evidence="12">CGMCC 4.1434</strain>
    </source>
</reference>
<keyword evidence="12" id="KW-1185">Reference proteome</keyword>
<dbReference type="SUPFAM" id="SSF58104">
    <property type="entry name" value="Methyl-accepting chemotaxis protein (MCP) signaling domain"/>
    <property type="match status" value="1"/>
</dbReference>
<protein>
    <submittedName>
        <fullName evidence="11">Methyl-accepting chemotaxis protein</fullName>
    </submittedName>
</protein>
<comment type="caution">
    <text evidence="11">The sequence shown here is derived from an EMBL/GenBank/DDBJ whole genome shotgun (WGS) entry which is preliminary data.</text>
</comment>
<feature type="region of interest" description="Disordered" evidence="7">
    <location>
        <begin position="349"/>
        <end position="370"/>
    </location>
</feature>
<gene>
    <name evidence="11" type="ORF">ACFPRA_07470</name>
</gene>
<evidence type="ECO:0000256" key="2">
    <source>
        <dbReference type="ARBA" id="ARBA00022475"/>
    </source>
</evidence>
<dbReference type="RefSeq" id="WP_381432251.1">
    <property type="nucleotide sequence ID" value="NZ_JBHSNO010000005.1"/>
</dbReference>
<name>A0ABW0TIJ1_9BACL</name>
<feature type="transmembrane region" description="Helical" evidence="8">
    <location>
        <begin position="201"/>
        <end position="222"/>
    </location>
</feature>
<dbReference type="Proteomes" id="UP001596109">
    <property type="component" value="Unassembled WGS sequence"/>
</dbReference>
<keyword evidence="8" id="KW-0812">Transmembrane</keyword>
<evidence type="ECO:0000259" key="10">
    <source>
        <dbReference type="PROSITE" id="PS50885"/>
    </source>
</evidence>
<dbReference type="Pfam" id="PF00672">
    <property type="entry name" value="HAMP"/>
    <property type="match status" value="1"/>
</dbReference>
<evidence type="ECO:0000256" key="3">
    <source>
        <dbReference type="ARBA" id="ARBA00023136"/>
    </source>
</evidence>
<dbReference type="InterPro" id="IPR003660">
    <property type="entry name" value="HAMP_dom"/>
</dbReference>